<dbReference type="Pfam" id="PF07876">
    <property type="entry name" value="Dabb"/>
    <property type="match status" value="1"/>
</dbReference>
<protein>
    <submittedName>
        <fullName evidence="3">Dabb domain containing protein</fullName>
    </submittedName>
    <submittedName>
        <fullName evidence="4">Stress responsive A/B Barrel Domain</fullName>
    </submittedName>
</protein>
<proteinExistence type="predicted"/>
<reference evidence="3 5" key="1">
    <citation type="journal article" date="2018" name="BMC Genomics">
        <title>Comparative genomics of the wheat fungal pathogen Pyrenophora tritici-repentis reveals chromosomal variations and genome plasticity.</title>
        <authorList>
            <person name="Moolhuijzen P."/>
            <person name="See P.T."/>
            <person name="Hane J.K."/>
            <person name="Shi G."/>
            <person name="Liu Z."/>
            <person name="Oliver R.P."/>
            <person name="Moffat C.S."/>
        </authorList>
    </citation>
    <scope>NUCLEOTIDE SEQUENCE [LARGE SCALE GENOMIC DNA]</scope>
    <source>
        <strain evidence="3">M4</strain>
    </source>
</reference>
<reference evidence="4" key="2">
    <citation type="submission" date="2021-05" db="EMBL/GenBank/DDBJ databases">
        <authorList>
            <person name="Moolhuijzen P.M."/>
            <person name="Moffat C.S."/>
        </authorList>
    </citation>
    <scope>NUCLEOTIDE SEQUENCE</scope>
    <source>
        <strain evidence="4">86-124</strain>
    </source>
</reference>
<evidence type="ECO:0000256" key="1">
    <source>
        <dbReference type="SAM" id="SignalP"/>
    </source>
</evidence>
<dbReference type="PROSITE" id="PS51502">
    <property type="entry name" value="S_R_A_B_BARREL"/>
    <property type="match status" value="1"/>
</dbReference>
<keyword evidence="6" id="KW-1185">Reference proteome</keyword>
<dbReference type="EMBL" id="NRDI02000002">
    <property type="protein sequence ID" value="KAI1519195.1"/>
    <property type="molecule type" value="Genomic_DNA"/>
</dbReference>
<feature type="signal peptide" evidence="1">
    <location>
        <begin position="1"/>
        <end position="18"/>
    </location>
</feature>
<accession>A0A2W1EUW3</accession>
<dbReference type="Proteomes" id="UP000249757">
    <property type="component" value="Unassembled WGS sequence"/>
</dbReference>
<dbReference type="SUPFAM" id="SSF54909">
    <property type="entry name" value="Dimeric alpha+beta barrel"/>
    <property type="match status" value="1"/>
</dbReference>
<dbReference type="Proteomes" id="UP000245464">
    <property type="component" value="Chromosome 9"/>
</dbReference>
<evidence type="ECO:0000313" key="4">
    <source>
        <dbReference type="EMBL" id="KAI1519195.1"/>
    </source>
</evidence>
<dbReference type="OrthoDB" id="1601230at2759"/>
<dbReference type="InterPro" id="IPR011008">
    <property type="entry name" value="Dimeric_a/b-barrel"/>
</dbReference>
<gene>
    <name evidence="4" type="ORF">Ptr86124_002323</name>
    <name evidence="3" type="ORF">PtrM4_145540</name>
</gene>
<evidence type="ECO:0000259" key="2">
    <source>
        <dbReference type="PROSITE" id="PS51502"/>
    </source>
</evidence>
<evidence type="ECO:0000313" key="3">
    <source>
        <dbReference type="EMBL" id="KAF7566234.1"/>
    </source>
</evidence>
<dbReference type="Gene3D" id="3.30.70.100">
    <property type="match status" value="1"/>
</dbReference>
<organism evidence="4 6">
    <name type="scientific">Pyrenophora tritici-repentis</name>
    <dbReference type="NCBI Taxonomy" id="45151"/>
    <lineage>
        <taxon>Eukaryota</taxon>
        <taxon>Fungi</taxon>
        <taxon>Dikarya</taxon>
        <taxon>Ascomycota</taxon>
        <taxon>Pezizomycotina</taxon>
        <taxon>Dothideomycetes</taxon>
        <taxon>Pleosporomycetidae</taxon>
        <taxon>Pleosporales</taxon>
        <taxon>Pleosporineae</taxon>
        <taxon>Pleosporaceae</taxon>
        <taxon>Pyrenophora</taxon>
    </lineage>
</organism>
<keyword evidence="1" id="KW-0732">Signal</keyword>
<feature type="domain" description="Stress-response A/B barrel" evidence="2">
    <location>
        <begin position="38"/>
        <end position="140"/>
    </location>
</feature>
<evidence type="ECO:0000313" key="6">
    <source>
        <dbReference type="Proteomes" id="UP000249757"/>
    </source>
</evidence>
<feature type="chain" id="PRO_5042701021" evidence="1">
    <location>
        <begin position="19"/>
        <end position="148"/>
    </location>
</feature>
<sequence>MLFRITSLLAIGAAFTHATLDIDSKQKGDMEACSSPQVTRIATFRFKPDVTAEQKGDRAAAFMALYAEHPELLAEPPKGGRPLDTPLNLTNVKRESIWDMGFTVMFKDEASRQQFDLDPGHDRLKNETDPLLEQVFVYDFIAQPNLGW</sequence>
<dbReference type="AlphaFoldDB" id="A0A2W1EUW3"/>
<evidence type="ECO:0000313" key="5">
    <source>
        <dbReference type="Proteomes" id="UP000245464"/>
    </source>
</evidence>
<name>A0A2W1EUW3_9PLEO</name>
<dbReference type="EMBL" id="NQIK02000009">
    <property type="protein sequence ID" value="KAF7566234.1"/>
    <property type="molecule type" value="Genomic_DNA"/>
</dbReference>
<dbReference type="InterPro" id="IPR013097">
    <property type="entry name" value="Dabb"/>
</dbReference>
<reference evidence="4" key="3">
    <citation type="journal article" date="2022" name="bioRxiv">
        <title>A global pangenome for the wheat fungal pathogen Pyrenophora tritici-repentis and prediction of effector protein structural homology.</title>
        <authorList>
            <person name="Moolhuijzen P."/>
            <person name="See P.T."/>
            <person name="Shi G."/>
            <person name="Powell H.R."/>
            <person name="Cockram J."/>
            <person name="Jorgensen L.N."/>
            <person name="Benslimane H."/>
            <person name="Strelkov S.E."/>
            <person name="Turner J."/>
            <person name="Liu Z."/>
            <person name="Moffat C.S."/>
        </authorList>
    </citation>
    <scope>NUCLEOTIDE SEQUENCE</scope>
    <source>
        <strain evidence="4">86-124</strain>
    </source>
</reference>
<reference evidence="6" key="4">
    <citation type="journal article" date="2022" name="Microb. Genom.">
        <title>A global pangenome for the wheat fungal pathogen Pyrenophora tritici-repentis and prediction of effector protein structural homology.</title>
        <authorList>
            <person name="Moolhuijzen P.M."/>
            <person name="See P.T."/>
            <person name="Shi G."/>
            <person name="Powell H.R."/>
            <person name="Cockram J."/>
            <person name="Jorgensen L.N."/>
            <person name="Benslimane H."/>
            <person name="Strelkov S.E."/>
            <person name="Turner J."/>
            <person name="Liu Z."/>
            <person name="Moffat C.S."/>
        </authorList>
    </citation>
    <scope>NUCLEOTIDE SEQUENCE [LARGE SCALE GENOMIC DNA]</scope>
</reference>
<comment type="caution">
    <text evidence="4">The sequence shown here is derived from an EMBL/GenBank/DDBJ whole genome shotgun (WGS) entry which is preliminary data.</text>
</comment>